<dbReference type="PANTHER" id="PTHR18966">
    <property type="entry name" value="IONOTROPIC GLUTAMATE RECEPTOR"/>
    <property type="match status" value="1"/>
</dbReference>
<keyword evidence="1" id="KW-0812">Transmembrane</keyword>
<comment type="caution">
    <text evidence="2">The sequence shown here is derived from an EMBL/GenBank/DDBJ whole genome shotgun (WGS) entry which is preliminary data.</text>
</comment>
<name>A0AAD3Y7H6_NEPGR</name>
<feature type="transmembrane region" description="Helical" evidence="1">
    <location>
        <begin position="59"/>
        <end position="81"/>
    </location>
</feature>
<keyword evidence="1" id="KW-0472">Membrane</keyword>
<evidence type="ECO:0000256" key="1">
    <source>
        <dbReference type="SAM" id="Phobius"/>
    </source>
</evidence>
<dbReference type="Gene3D" id="3.40.190.10">
    <property type="entry name" value="Periplasmic binding protein-like II"/>
    <property type="match status" value="1"/>
</dbReference>
<keyword evidence="1" id="KW-1133">Transmembrane helix</keyword>
<keyword evidence="3" id="KW-1185">Reference proteome</keyword>
<dbReference type="Proteomes" id="UP001279734">
    <property type="component" value="Unassembled WGS sequence"/>
</dbReference>
<protein>
    <submittedName>
        <fullName evidence="2">Uncharacterized protein</fullName>
    </submittedName>
</protein>
<proteinExistence type="predicted"/>
<gene>
    <name evidence="2" type="ORF">Nepgr_032203</name>
</gene>
<organism evidence="2 3">
    <name type="scientific">Nepenthes gracilis</name>
    <name type="common">Slender pitcher plant</name>
    <dbReference type="NCBI Taxonomy" id="150966"/>
    <lineage>
        <taxon>Eukaryota</taxon>
        <taxon>Viridiplantae</taxon>
        <taxon>Streptophyta</taxon>
        <taxon>Embryophyta</taxon>
        <taxon>Tracheophyta</taxon>
        <taxon>Spermatophyta</taxon>
        <taxon>Magnoliopsida</taxon>
        <taxon>eudicotyledons</taxon>
        <taxon>Gunneridae</taxon>
        <taxon>Pentapetalae</taxon>
        <taxon>Caryophyllales</taxon>
        <taxon>Nepenthaceae</taxon>
        <taxon>Nepenthes</taxon>
    </lineage>
</organism>
<dbReference type="SUPFAM" id="SSF53850">
    <property type="entry name" value="Periplasmic binding protein-like II"/>
    <property type="match status" value="1"/>
</dbReference>
<dbReference type="InterPro" id="IPR015683">
    <property type="entry name" value="Ionotropic_Glu_rcpt"/>
</dbReference>
<reference evidence="2" key="1">
    <citation type="submission" date="2023-05" db="EMBL/GenBank/DDBJ databases">
        <title>Nepenthes gracilis genome sequencing.</title>
        <authorList>
            <person name="Fukushima K."/>
        </authorList>
    </citation>
    <scope>NUCLEOTIDE SEQUENCE</scope>
    <source>
        <strain evidence="2">SING2019-196</strain>
    </source>
</reference>
<accession>A0AAD3Y7H6</accession>
<evidence type="ECO:0000313" key="2">
    <source>
        <dbReference type="EMBL" id="GMH30360.1"/>
    </source>
</evidence>
<dbReference type="EMBL" id="BSYO01000038">
    <property type="protein sequence ID" value="GMH30360.1"/>
    <property type="molecule type" value="Genomic_DNA"/>
</dbReference>
<dbReference type="AlphaFoldDB" id="A0AAD3Y7H6"/>
<evidence type="ECO:0000313" key="3">
    <source>
        <dbReference type="Proteomes" id="UP001279734"/>
    </source>
</evidence>
<sequence>MHGINVQVFQKGSPLVADVSKAILILSENGVLQDLENKWFSFPLECATSNSNDVERFSVQGFIVLFLLFAVTSAIWFLLFLARLLNGYANETGGGFTFREKLVRLWRYFD</sequence>